<dbReference type="EMBL" id="LAYC01000001">
    <property type="protein sequence ID" value="KYK59915.1"/>
    <property type="molecule type" value="Genomic_DNA"/>
</dbReference>
<dbReference type="GeneID" id="63713692"/>
<dbReference type="RefSeq" id="XP_040659267.1">
    <property type="nucleotide sequence ID" value="XM_040798384.1"/>
</dbReference>
<organism evidence="1 2">
    <name type="scientific">Drechmeria coniospora</name>
    <name type="common">Nematophagous fungus</name>
    <name type="synonym">Meria coniospora</name>
    <dbReference type="NCBI Taxonomy" id="98403"/>
    <lineage>
        <taxon>Eukaryota</taxon>
        <taxon>Fungi</taxon>
        <taxon>Dikarya</taxon>
        <taxon>Ascomycota</taxon>
        <taxon>Pezizomycotina</taxon>
        <taxon>Sordariomycetes</taxon>
        <taxon>Hypocreomycetidae</taxon>
        <taxon>Hypocreales</taxon>
        <taxon>Ophiocordycipitaceae</taxon>
        <taxon>Drechmeria</taxon>
    </lineage>
</organism>
<gene>
    <name evidence="1" type="ORF">DCS_01049</name>
</gene>
<dbReference type="Proteomes" id="UP000076580">
    <property type="component" value="Chromosome 01"/>
</dbReference>
<dbReference type="AlphaFoldDB" id="A0A151GS40"/>
<sequence length="153" mass="16916">MHDIVSLCMNHQNSDSIESGLKPKLARYGEENNYNIMTPNGQAQRIMFVNGEHDPYLGTTVSAKNRPGGPLVSTPNVPVWIIKNGTNCNDVVVIGNKEANPAFATVITEMVAKMKAWVDEHPSPNWNQVGSALERVLGDGRETNEQLEELTWD</sequence>
<proteinExistence type="predicted"/>
<protein>
    <submittedName>
        <fullName evidence="1">Uncharacterized protein</fullName>
    </submittedName>
</protein>
<accession>A0A151GS40</accession>
<keyword evidence="2" id="KW-1185">Reference proteome</keyword>
<name>A0A151GS40_DRECN</name>
<evidence type="ECO:0000313" key="2">
    <source>
        <dbReference type="Proteomes" id="UP000076580"/>
    </source>
</evidence>
<dbReference type="Gene3D" id="3.40.50.1820">
    <property type="entry name" value="alpha/beta hydrolase"/>
    <property type="match status" value="1"/>
</dbReference>
<dbReference type="InParanoid" id="A0A151GS40"/>
<evidence type="ECO:0000313" key="1">
    <source>
        <dbReference type="EMBL" id="KYK59915.1"/>
    </source>
</evidence>
<reference evidence="1 2" key="1">
    <citation type="journal article" date="2016" name="Sci. Rep.">
        <title>Insights into Adaptations to a Near-Obligate Nematode Endoparasitic Lifestyle from the Finished Genome of Drechmeria coniospora.</title>
        <authorList>
            <person name="Zhang L."/>
            <person name="Zhou Z."/>
            <person name="Guo Q."/>
            <person name="Fokkens L."/>
            <person name="Miskei M."/>
            <person name="Pocsi I."/>
            <person name="Zhang W."/>
            <person name="Chen M."/>
            <person name="Wang L."/>
            <person name="Sun Y."/>
            <person name="Donzelli B.G."/>
            <person name="Gibson D.M."/>
            <person name="Nelson D.R."/>
            <person name="Luo J.G."/>
            <person name="Rep M."/>
            <person name="Liu H."/>
            <person name="Yang S."/>
            <person name="Wang J."/>
            <person name="Krasnoff S.B."/>
            <person name="Xu Y."/>
            <person name="Molnar I."/>
            <person name="Lin M."/>
        </authorList>
    </citation>
    <scope>NUCLEOTIDE SEQUENCE [LARGE SCALE GENOMIC DNA]</scope>
    <source>
        <strain evidence="1 2">ARSEF 6962</strain>
    </source>
</reference>
<comment type="caution">
    <text evidence="1">The sequence shown here is derived from an EMBL/GenBank/DDBJ whole genome shotgun (WGS) entry which is preliminary data.</text>
</comment>
<dbReference type="InterPro" id="IPR029058">
    <property type="entry name" value="AB_hydrolase_fold"/>
</dbReference>